<accession>A0A1Y5F9C3</accession>
<proteinExistence type="inferred from homology"/>
<protein>
    <recommendedName>
        <fullName evidence="7">Peptidase S8/S53 domain-containing protein</fullName>
    </recommendedName>
</protein>
<dbReference type="GO" id="GO:0006508">
    <property type="term" value="P:proteolysis"/>
    <property type="evidence" value="ECO:0007669"/>
    <property type="project" value="UniProtKB-KW"/>
</dbReference>
<dbReference type="AlphaFoldDB" id="A0A1Y5F9C3"/>
<organism evidence="8 9">
    <name type="scientific">Halobacteriovorax marinus</name>
    <dbReference type="NCBI Taxonomy" id="97084"/>
    <lineage>
        <taxon>Bacteria</taxon>
        <taxon>Pseudomonadati</taxon>
        <taxon>Bdellovibrionota</taxon>
        <taxon>Bacteriovoracia</taxon>
        <taxon>Bacteriovoracales</taxon>
        <taxon>Halobacteriovoraceae</taxon>
        <taxon>Halobacteriovorax</taxon>
    </lineage>
</organism>
<dbReference type="PANTHER" id="PTHR43399:SF4">
    <property type="entry name" value="CELL WALL-ASSOCIATED PROTEASE"/>
    <property type="match status" value="1"/>
</dbReference>
<dbReference type="EMBL" id="MAAO01000008">
    <property type="protein sequence ID" value="OUR95269.1"/>
    <property type="molecule type" value="Genomic_DNA"/>
</dbReference>
<comment type="similarity">
    <text evidence="1 5">Belongs to the peptidase S8 family.</text>
</comment>
<feature type="active site" description="Charge relay system" evidence="5">
    <location>
        <position position="335"/>
    </location>
</feature>
<dbReference type="Gene3D" id="3.40.50.200">
    <property type="entry name" value="Peptidase S8/S53 domain"/>
    <property type="match status" value="1"/>
</dbReference>
<dbReference type="Proteomes" id="UP000196531">
    <property type="component" value="Unassembled WGS sequence"/>
</dbReference>
<keyword evidence="4 5" id="KW-0720">Serine protease</keyword>
<keyword evidence="3 5" id="KW-0378">Hydrolase</keyword>
<dbReference type="InterPro" id="IPR015500">
    <property type="entry name" value="Peptidase_S8_subtilisin-rel"/>
</dbReference>
<dbReference type="InterPro" id="IPR000209">
    <property type="entry name" value="Peptidase_S8/S53_dom"/>
</dbReference>
<keyword evidence="6" id="KW-0732">Signal</keyword>
<evidence type="ECO:0000256" key="2">
    <source>
        <dbReference type="ARBA" id="ARBA00022670"/>
    </source>
</evidence>
<keyword evidence="2 5" id="KW-0645">Protease</keyword>
<dbReference type="PANTHER" id="PTHR43399">
    <property type="entry name" value="SUBTILISIN-RELATED"/>
    <property type="match status" value="1"/>
</dbReference>
<dbReference type="SUPFAM" id="SSF52743">
    <property type="entry name" value="Subtilisin-like"/>
    <property type="match status" value="1"/>
</dbReference>
<evidence type="ECO:0000256" key="4">
    <source>
        <dbReference type="ARBA" id="ARBA00022825"/>
    </source>
</evidence>
<evidence type="ECO:0000256" key="6">
    <source>
        <dbReference type="SAM" id="SignalP"/>
    </source>
</evidence>
<feature type="domain" description="Peptidase S8/S53" evidence="7">
    <location>
        <begin position="20"/>
        <end position="368"/>
    </location>
</feature>
<sequence length="441" mass="47315">MKTMALGLGLILSTASLASTVAIIDSGTDMKHIDIVAKAWINTVEIPGNNRDEDRNGYQDDIHGWNFAESNNKVIDYKYLGTLNDDIRKFFTIQEKMMLGSATEEDVQWVRTILQDEKFIKRITIYGNFMHGTHVAGIAAKKANSAKILAVKLIPTEVKLPGQDKGVGLELFKKGLILLATQQAVLMEEIGFYVDGHKADVANGSFGTGYPQAQGIVGMLYKTLFRKDPTPELLHELAVLFLETAVKESARMTEAAPKTLFVFAAGNDGLNNDKFPTSPTNIKADNVISVAATIGRSSIAPFSNYGKTMVDVAAPGVGIRSAVPGDNYLKVSGTSQAAPFVANIAARVKDANPALGPGEIKKIIMGTVDLKEYLKAKVVTSGLVNPGRAIKAGILSRTQSVAGAIATAKISVADIPVEKTALSASQYELNLVLPLPSVYKY</sequence>
<evidence type="ECO:0000256" key="1">
    <source>
        <dbReference type="ARBA" id="ARBA00011073"/>
    </source>
</evidence>
<dbReference type="PROSITE" id="PS51892">
    <property type="entry name" value="SUBTILASE"/>
    <property type="match status" value="1"/>
</dbReference>
<dbReference type="InterPro" id="IPR051048">
    <property type="entry name" value="Peptidase_S8/S53_subtilisin"/>
</dbReference>
<dbReference type="Pfam" id="PF00082">
    <property type="entry name" value="Peptidase_S8"/>
    <property type="match status" value="1"/>
</dbReference>
<evidence type="ECO:0000259" key="7">
    <source>
        <dbReference type="Pfam" id="PF00082"/>
    </source>
</evidence>
<dbReference type="GO" id="GO:0004252">
    <property type="term" value="F:serine-type endopeptidase activity"/>
    <property type="evidence" value="ECO:0007669"/>
    <property type="project" value="UniProtKB-UniRule"/>
</dbReference>
<comment type="caution">
    <text evidence="8">The sequence shown here is derived from an EMBL/GenBank/DDBJ whole genome shotgun (WGS) entry which is preliminary data.</text>
</comment>
<reference evidence="9" key="1">
    <citation type="journal article" date="2017" name="Proc. Natl. Acad. Sci. U.S.A.">
        <title>Simulation of Deepwater Horizon oil plume reveals substrate specialization within a complex community of hydrocarbon-degraders.</title>
        <authorList>
            <person name="Hu P."/>
            <person name="Dubinsky E.A."/>
            <person name="Probst A.J."/>
            <person name="Wang J."/>
            <person name="Sieber C.M.K."/>
            <person name="Tom L.M."/>
            <person name="Gardinali P."/>
            <person name="Banfield J.F."/>
            <person name="Atlas R.M."/>
            <person name="Andersen G.L."/>
        </authorList>
    </citation>
    <scope>NUCLEOTIDE SEQUENCE [LARGE SCALE GENOMIC DNA]</scope>
</reference>
<name>A0A1Y5F9C3_9BACT</name>
<dbReference type="InterPro" id="IPR036852">
    <property type="entry name" value="Peptidase_S8/S53_dom_sf"/>
</dbReference>
<evidence type="ECO:0000256" key="5">
    <source>
        <dbReference type="PROSITE-ProRule" id="PRU01240"/>
    </source>
</evidence>
<feature type="active site" description="Charge relay system" evidence="5">
    <location>
        <position position="25"/>
    </location>
</feature>
<gene>
    <name evidence="8" type="ORF">A9Q84_15620</name>
</gene>
<feature type="signal peptide" evidence="6">
    <location>
        <begin position="1"/>
        <end position="18"/>
    </location>
</feature>
<evidence type="ECO:0000313" key="8">
    <source>
        <dbReference type="EMBL" id="OUR95269.1"/>
    </source>
</evidence>
<feature type="active site" description="Charge relay system" evidence="5">
    <location>
        <position position="131"/>
    </location>
</feature>
<evidence type="ECO:0000313" key="9">
    <source>
        <dbReference type="Proteomes" id="UP000196531"/>
    </source>
</evidence>
<evidence type="ECO:0000256" key="3">
    <source>
        <dbReference type="ARBA" id="ARBA00022801"/>
    </source>
</evidence>
<feature type="chain" id="PRO_5013323068" description="Peptidase S8/S53 domain-containing protein" evidence="6">
    <location>
        <begin position="19"/>
        <end position="441"/>
    </location>
</feature>
<dbReference type="PRINTS" id="PR00723">
    <property type="entry name" value="SUBTILISIN"/>
</dbReference>